<reference evidence="1 2" key="1">
    <citation type="submission" date="2015-03" db="EMBL/GenBank/DDBJ databases">
        <authorList>
            <person name="Murphy D."/>
        </authorList>
    </citation>
    <scope>NUCLEOTIDE SEQUENCE [LARGE SCALE GENOMIC DNA]</scope>
    <source>
        <strain evidence="1 2">FCF326</strain>
    </source>
</reference>
<protein>
    <submittedName>
        <fullName evidence="1">Uncharacterized protein</fullName>
    </submittedName>
</protein>
<gene>
    <name evidence="1" type="ORF">ERS008491_02288</name>
</gene>
<dbReference type="Proteomes" id="UP000045824">
    <property type="component" value="Unassembled WGS sequence"/>
</dbReference>
<evidence type="ECO:0000313" key="1">
    <source>
        <dbReference type="EMBL" id="CNE79993.1"/>
    </source>
</evidence>
<name>A0A0T9LD01_YERKR</name>
<sequence length="35" mass="4236">MALMNNKFFTYNLLTLNYIKKNTKNTKYLTKSNFN</sequence>
<dbReference type="EMBL" id="CPYI01000008">
    <property type="protein sequence ID" value="CNE79993.1"/>
    <property type="molecule type" value="Genomic_DNA"/>
</dbReference>
<proteinExistence type="predicted"/>
<dbReference type="AlphaFoldDB" id="A0A0T9LD01"/>
<accession>A0A0T9LD01</accession>
<evidence type="ECO:0000313" key="2">
    <source>
        <dbReference type="Proteomes" id="UP000045824"/>
    </source>
</evidence>
<organism evidence="1 2">
    <name type="scientific">Yersinia kristensenii</name>
    <dbReference type="NCBI Taxonomy" id="28152"/>
    <lineage>
        <taxon>Bacteria</taxon>
        <taxon>Pseudomonadati</taxon>
        <taxon>Pseudomonadota</taxon>
        <taxon>Gammaproteobacteria</taxon>
        <taxon>Enterobacterales</taxon>
        <taxon>Yersiniaceae</taxon>
        <taxon>Yersinia</taxon>
    </lineage>
</organism>